<dbReference type="GO" id="GO:0000455">
    <property type="term" value="P:enzyme-directed rRNA pseudouridine synthesis"/>
    <property type="evidence" value="ECO:0007669"/>
    <property type="project" value="UniProtKB-ARBA"/>
</dbReference>
<accession>E8LI93</accession>
<evidence type="ECO:0000256" key="1">
    <source>
        <dbReference type="ARBA" id="ARBA00008348"/>
    </source>
</evidence>
<evidence type="ECO:0000256" key="6">
    <source>
        <dbReference type="PROSITE-ProRule" id="PRU00182"/>
    </source>
</evidence>
<dbReference type="RefSeq" id="WP_009142631.1">
    <property type="nucleotide sequence ID" value="NZ_GL830954.1"/>
</dbReference>
<dbReference type="PROSITE" id="PS50889">
    <property type="entry name" value="S4"/>
    <property type="match status" value="1"/>
</dbReference>
<dbReference type="CDD" id="cd00165">
    <property type="entry name" value="S4"/>
    <property type="match status" value="1"/>
</dbReference>
<dbReference type="HOGENOM" id="CLU_024979_1_2_6"/>
<dbReference type="eggNOG" id="COG1187">
    <property type="taxonomic scope" value="Bacteria"/>
</dbReference>
<dbReference type="Pfam" id="PF00849">
    <property type="entry name" value="PseudoU_synth_2"/>
    <property type="match status" value="1"/>
</dbReference>
<dbReference type="SUPFAM" id="SSF55120">
    <property type="entry name" value="Pseudouridine synthase"/>
    <property type="match status" value="1"/>
</dbReference>
<dbReference type="PANTHER" id="PTHR47683:SF4">
    <property type="entry name" value="PSEUDOURIDINE SYNTHASE"/>
    <property type="match status" value="1"/>
</dbReference>
<keyword evidence="10" id="KW-1185">Reference proteome</keyword>
<comment type="catalytic activity">
    <reaction evidence="4">
        <text>uridine(516) in 16S rRNA = pseudouridine(516) in 16S rRNA</text>
        <dbReference type="Rhea" id="RHEA:38867"/>
        <dbReference type="Rhea" id="RHEA-COMP:10089"/>
        <dbReference type="Rhea" id="RHEA-COMP:10090"/>
        <dbReference type="ChEBI" id="CHEBI:65314"/>
        <dbReference type="ChEBI" id="CHEBI:65315"/>
        <dbReference type="EC" id="5.4.99.19"/>
    </reaction>
</comment>
<dbReference type="InterPro" id="IPR020103">
    <property type="entry name" value="PsdUridine_synth_cat_dom_sf"/>
</dbReference>
<evidence type="ECO:0000313" key="10">
    <source>
        <dbReference type="Proteomes" id="UP000018458"/>
    </source>
</evidence>
<dbReference type="STRING" id="762983.HMPREF9444_00408"/>
<dbReference type="AlphaFoldDB" id="E8LI93"/>
<keyword evidence="3 7" id="KW-0413">Isomerase</keyword>
<comment type="function">
    <text evidence="5">Responsible for synthesis of pseudouridine from uracil-516 in 16S ribosomal RNA.</text>
</comment>
<dbReference type="Proteomes" id="UP000018458">
    <property type="component" value="Unassembled WGS sequence"/>
</dbReference>
<dbReference type="InterPro" id="IPR042092">
    <property type="entry name" value="PsdUridine_s_RsuA/RluB/E/F_cat"/>
</dbReference>
<dbReference type="InterPro" id="IPR020094">
    <property type="entry name" value="TruA/RsuA/RluB/E/F_N"/>
</dbReference>
<evidence type="ECO:0000313" key="9">
    <source>
        <dbReference type="EMBL" id="EFY07776.1"/>
    </source>
</evidence>
<dbReference type="EC" id="5.4.99.-" evidence="7"/>
<dbReference type="SUPFAM" id="SSF55174">
    <property type="entry name" value="Alpha-L RNA-binding motif"/>
    <property type="match status" value="1"/>
</dbReference>
<dbReference type="PROSITE" id="PS01149">
    <property type="entry name" value="PSI_RSU"/>
    <property type="match status" value="1"/>
</dbReference>
<dbReference type="InterPro" id="IPR036986">
    <property type="entry name" value="S4_RNA-bd_sf"/>
</dbReference>
<dbReference type="InterPro" id="IPR050343">
    <property type="entry name" value="RsuA_PseudoU_synthase"/>
</dbReference>
<dbReference type="NCBIfam" id="TIGR00093">
    <property type="entry name" value="pseudouridine synthase"/>
    <property type="match status" value="1"/>
</dbReference>
<reference evidence="9 10" key="1">
    <citation type="submission" date="2011-01" db="EMBL/GenBank/DDBJ databases">
        <authorList>
            <person name="Weinstock G."/>
            <person name="Sodergren E."/>
            <person name="Clifton S."/>
            <person name="Fulton L."/>
            <person name="Fulton B."/>
            <person name="Courtney L."/>
            <person name="Fronick C."/>
            <person name="Harrison M."/>
            <person name="Strong C."/>
            <person name="Farmer C."/>
            <person name="Delahaunty K."/>
            <person name="Markovic C."/>
            <person name="Hall O."/>
            <person name="Minx P."/>
            <person name="Tomlinson C."/>
            <person name="Mitreva M."/>
            <person name="Hou S."/>
            <person name="Chen J."/>
            <person name="Wollam A."/>
            <person name="Pepin K.H."/>
            <person name="Johnson M."/>
            <person name="Bhonagiri V."/>
            <person name="Zhang X."/>
            <person name="Suruliraj S."/>
            <person name="Warren W."/>
            <person name="Chinwalla A."/>
            <person name="Mardis E.R."/>
            <person name="Wilson R.K."/>
        </authorList>
    </citation>
    <scope>NUCLEOTIDE SEQUENCE [LARGE SCALE GENOMIC DNA]</scope>
    <source>
        <strain evidence="10">DSM 22608 / JCM 16073 / KCTC 15190 / YIT 12066</strain>
    </source>
</reference>
<evidence type="ECO:0000259" key="8">
    <source>
        <dbReference type="SMART" id="SM00363"/>
    </source>
</evidence>
<dbReference type="GO" id="GO:0003723">
    <property type="term" value="F:RNA binding"/>
    <property type="evidence" value="ECO:0007669"/>
    <property type="project" value="UniProtKB-KW"/>
</dbReference>
<sequence length="248" mass="27922">MVSDKVQKERLDKCVSKLTGLSRKEASALIKEGRVLVDGQAALEAALKIPVNSIITIDDDEISLYEEGFKKRVYMLNKPSDMVCADRDRNHRIVTSLFVEELRPDTLHCAGRLDIDTTGLLIVTDDGELIHEITHPKKEITKLYRAVTDKPIPEKAVSAFLKGIKHPEEKFPYKSAKLTIESANVGLVEVKEGRFHEVKRLFECVGCEVIELTRLKIGSLELDDSLEEGEYRLLSDDEVDLLFAKVTD</sequence>
<evidence type="ECO:0000256" key="7">
    <source>
        <dbReference type="RuleBase" id="RU003887"/>
    </source>
</evidence>
<dbReference type="Gene3D" id="3.30.70.1560">
    <property type="entry name" value="Alpha-L RNA-binding motif"/>
    <property type="match status" value="1"/>
</dbReference>
<proteinExistence type="inferred from homology"/>
<dbReference type="InterPro" id="IPR006145">
    <property type="entry name" value="PsdUridine_synth_RsuA/RluA"/>
</dbReference>
<name>E8LI93_SUCHY</name>
<comment type="similarity">
    <text evidence="1 7">Belongs to the pseudouridine synthase RsuA family.</text>
</comment>
<dbReference type="InterPro" id="IPR018496">
    <property type="entry name" value="PsdUridine_synth_RsuA/RluB_CS"/>
</dbReference>
<gene>
    <name evidence="9" type="ORF">HMPREF9444_00408</name>
</gene>
<dbReference type="PANTHER" id="PTHR47683">
    <property type="entry name" value="PSEUDOURIDINE SYNTHASE FAMILY PROTEIN-RELATED"/>
    <property type="match status" value="1"/>
</dbReference>
<dbReference type="GO" id="GO:0160136">
    <property type="term" value="F:16S rRNA pseudouridine(516) synthase activity"/>
    <property type="evidence" value="ECO:0007669"/>
    <property type="project" value="UniProtKB-EC"/>
</dbReference>
<feature type="domain" description="RNA-binding S4" evidence="8">
    <location>
        <begin position="9"/>
        <end position="67"/>
    </location>
</feature>
<dbReference type="Pfam" id="PF01479">
    <property type="entry name" value="S4"/>
    <property type="match status" value="1"/>
</dbReference>
<dbReference type="Gene3D" id="3.30.70.580">
    <property type="entry name" value="Pseudouridine synthase I, catalytic domain, N-terminal subdomain"/>
    <property type="match status" value="1"/>
</dbReference>
<evidence type="ECO:0000256" key="3">
    <source>
        <dbReference type="ARBA" id="ARBA00023235"/>
    </source>
</evidence>
<evidence type="ECO:0000256" key="5">
    <source>
        <dbReference type="ARBA" id="ARBA00037590"/>
    </source>
</evidence>
<dbReference type="Gene3D" id="3.10.290.10">
    <property type="entry name" value="RNA-binding S4 domain"/>
    <property type="match status" value="1"/>
</dbReference>
<evidence type="ECO:0000256" key="4">
    <source>
        <dbReference type="ARBA" id="ARBA00036749"/>
    </source>
</evidence>
<dbReference type="InterPro" id="IPR000748">
    <property type="entry name" value="PsdUridine_synth_RsuA/RluB/E/F"/>
</dbReference>
<organism evidence="9 10">
    <name type="scientific">Succinatimonas hippei (strain DSM 22608 / JCM 16073 / KCTC 15190 / YIT 12066)</name>
    <dbReference type="NCBI Taxonomy" id="762983"/>
    <lineage>
        <taxon>Bacteria</taxon>
        <taxon>Pseudomonadati</taxon>
        <taxon>Pseudomonadota</taxon>
        <taxon>Gammaproteobacteria</taxon>
        <taxon>Aeromonadales</taxon>
        <taxon>Succinivibrionaceae</taxon>
        <taxon>Succinatimonas</taxon>
    </lineage>
</organism>
<dbReference type="EMBL" id="AEVO01000016">
    <property type="protein sequence ID" value="EFY07776.1"/>
    <property type="molecule type" value="Genomic_DNA"/>
</dbReference>
<protein>
    <recommendedName>
        <fullName evidence="7">Pseudouridine synthase</fullName>
        <ecNumber evidence="7">5.4.99.-</ecNumber>
    </recommendedName>
</protein>
<dbReference type="SMART" id="SM00363">
    <property type="entry name" value="S4"/>
    <property type="match status" value="1"/>
</dbReference>
<evidence type="ECO:0000256" key="2">
    <source>
        <dbReference type="ARBA" id="ARBA00022884"/>
    </source>
</evidence>
<dbReference type="OrthoDB" id="9807213at2"/>
<keyword evidence="2 6" id="KW-0694">RNA-binding</keyword>
<dbReference type="InterPro" id="IPR002942">
    <property type="entry name" value="S4_RNA-bd"/>
</dbReference>
<comment type="caution">
    <text evidence="9">The sequence shown here is derived from an EMBL/GenBank/DDBJ whole genome shotgun (WGS) entry which is preliminary data.</text>
</comment>